<evidence type="ECO:0000313" key="5">
    <source>
        <dbReference type="Proteomes" id="UP000288028"/>
    </source>
</evidence>
<proteinExistence type="predicted"/>
<dbReference type="SUPFAM" id="SSF56349">
    <property type="entry name" value="DNA breaking-rejoining enzymes"/>
    <property type="match status" value="1"/>
</dbReference>
<gene>
    <name evidence="4" type="ORF">CBF28_10640</name>
</gene>
<organism evidence="4 5">
    <name type="scientific">Vagococcus carniphilus</name>
    <dbReference type="NCBI Taxonomy" id="218144"/>
    <lineage>
        <taxon>Bacteria</taxon>
        <taxon>Bacillati</taxon>
        <taxon>Bacillota</taxon>
        <taxon>Bacilli</taxon>
        <taxon>Lactobacillales</taxon>
        <taxon>Enterococcaceae</taxon>
        <taxon>Vagococcus</taxon>
    </lineage>
</organism>
<name>A0A430AXK0_9ENTE</name>
<dbReference type="InterPro" id="IPR010998">
    <property type="entry name" value="Integrase_recombinase_N"/>
</dbReference>
<reference evidence="4 5" key="1">
    <citation type="submission" date="2017-05" db="EMBL/GenBank/DDBJ databases">
        <title>Vagococcus spp. assemblies.</title>
        <authorList>
            <person name="Gulvik C.A."/>
        </authorList>
    </citation>
    <scope>NUCLEOTIDE SEQUENCE [LARGE SCALE GENOMIC DNA]</scope>
    <source>
        <strain evidence="4 5">SS1714</strain>
    </source>
</reference>
<dbReference type="RefSeq" id="WP_126795075.1">
    <property type="nucleotide sequence ID" value="NZ_CP060720.1"/>
</dbReference>
<keyword evidence="5" id="KW-1185">Reference proteome</keyword>
<dbReference type="Gene3D" id="1.10.150.130">
    <property type="match status" value="1"/>
</dbReference>
<accession>A0A430AXK0</accession>
<feature type="domain" description="Core-binding (CB)" evidence="3">
    <location>
        <begin position="1"/>
        <end position="68"/>
    </location>
</feature>
<dbReference type="PROSITE" id="PS51900">
    <property type="entry name" value="CB"/>
    <property type="match status" value="1"/>
</dbReference>
<dbReference type="Proteomes" id="UP000288028">
    <property type="component" value="Unassembled WGS sequence"/>
</dbReference>
<dbReference type="GO" id="GO:0003677">
    <property type="term" value="F:DNA binding"/>
    <property type="evidence" value="ECO:0007669"/>
    <property type="project" value="UniProtKB-UniRule"/>
</dbReference>
<dbReference type="InterPro" id="IPR011010">
    <property type="entry name" value="DNA_brk_join_enz"/>
</dbReference>
<dbReference type="OrthoDB" id="107900at2"/>
<dbReference type="InterPro" id="IPR044068">
    <property type="entry name" value="CB"/>
</dbReference>
<evidence type="ECO:0000313" key="4">
    <source>
        <dbReference type="EMBL" id="RSU12774.1"/>
    </source>
</evidence>
<evidence type="ECO:0000256" key="2">
    <source>
        <dbReference type="PROSITE-ProRule" id="PRU01248"/>
    </source>
</evidence>
<dbReference type="AlphaFoldDB" id="A0A430AXK0"/>
<dbReference type="Pfam" id="PF02899">
    <property type="entry name" value="Phage_int_SAM_1"/>
    <property type="match status" value="1"/>
</dbReference>
<dbReference type="EMBL" id="NGKB01000010">
    <property type="protein sequence ID" value="RSU12774.1"/>
    <property type="molecule type" value="Genomic_DNA"/>
</dbReference>
<protein>
    <recommendedName>
        <fullName evidence="3">Core-binding (CB) domain-containing protein</fullName>
    </recommendedName>
</protein>
<keyword evidence="1 2" id="KW-0238">DNA-binding</keyword>
<comment type="caution">
    <text evidence="4">The sequence shown here is derived from an EMBL/GenBank/DDBJ whole genome shotgun (WGS) entry which is preliminary data.</text>
</comment>
<sequence>MSKKTISSYDYQISIFINYMELEFNETNITKIKKVQIKTYALDLQETKKSTYINQLLKTVKLFYKYMVVEEYIDKNIVEGISYLKTEKTLLNTFNDQEVFRMINYYF</sequence>
<dbReference type="GeneID" id="95580096"/>
<dbReference type="GO" id="GO:0015074">
    <property type="term" value="P:DNA integration"/>
    <property type="evidence" value="ECO:0007669"/>
    <property type="project" value="InterPro"/>
</dbReference>
<dbReference type="InterPro" id="IPR004107">
    <property type="entry name" value="Integrase_SAM-like_N"/>
</dbReference>
<evidence type="ECO:0000256" key="1">
    <source>
        <dbReference type="ARBA" id="ARBA00023125"/>
    </source>
</evidence>
<evidence type="ECO:0000259" key="3">
    <source>
        <dbReference type="PROSITE" id="PS51900"/>
    </source>
</evidence>